<organism evidence="1 2">
    <name type="scientific">Lactuca saligna</name>
    <name type="common">Willowleaf lettuce</name>
    <dbReference type="NCBI Taxonomy" id="75948"/>
    <lineage>
        <taxon>Eukaryota</taxon>
        <taxon>Viridiplantae</taxon>
        <taxon>Streptophyta</taxon>
        <taxon>Embryophyta</taxon>
        <taxon>Tracheophyta</taxon>
        <taxon>Spermatophyta</taxon>
        <taxon>Magnoliopsida</taxon>
        <taxon>eudicotyledons</taxon>
        <taxon>Gunneridae</taxon>
        <taxon>Pentapetalae</taxon>
        <taxon>asterids</taxon>
        <taxon>campanulids</taxon>
        <taxon>Asterales</taxon>
        <taxon>Asteraceae</taxon>
        <taxon>Cichorioideae</taxon>
        <taxon>Cichorieae</taxon>
        <taxon>Lactucinae</taxon>
        <taxon>Lactuca</taxon>
    </lineage>
</organism>
<gene>
    <name evidence="1" type="ORF">LSALG_LOCUS19752</name>
</gene>
<keyword evidence="2" id="KW-1185">Reference proteome</keyword>
<dbReference type="EMBL" id="OX465080">
    <property type="protein sequence ID" value="CAI9279984.1"/>
    <property type="molecule type" value="Genomic_DNA"/>
</dbReference>
<evidence type="ECO:0000313" key="1">
    <source>
        <dbReference type="EMBL" id="CAI9279984.1"/>
    </source>
</evidence>
<proteinExistence type="predicted"/>
<name>A0AA36E1M6_LACSI</name>
<dbReference type="AlphaFoldDB" id="A0AA36E1M6"/>
<protein>
    <submittedName>
        <fullName evidence="1">Uncharacterized protein</fullName>
    </submittedName>
</protein>
<reference evidence="1" key="1">
    <citation type="submission" date="2023-04" db="EMBL/GenBank/DDBJ databases">
        <authorList>
            <person name="Vijverberg K."/>
            <person name="Xiong W."/>
            <person name="Schranz E."/>
        </authorList>
    </citation>
    <scope>NUCLEOTIDE SEQUENCE</scope>
</reference>
<dbReference type="Proteomes" id="UP001177003">
    <property type="component" value="Chromosome 4"/>
</dbReference>
<sequence>MVISPSATSLIPTTIMVATRISKKRRFEADDEHSKLDEKMKNPCERLEVGGVVEFAMFLLLLEAYTTSLGDVWSQSKDKYMIGRAKELAPSFLLPNQSNELVDLILSTLELKIT</sequence>
<evidence type="ECO:0000313" key="2">
    <source>
        <dbReference type="Proteomes" id="UP001177003"/>
    </source>
</evidence>
<accession>A0AA36E1M6</accession>